<feature type="transmembrane region" description="Helical" evidence="7">
    <location>
        <begin position="115"/>
        <end position="137"/>
    </location>
</feature>
<feature type="transmembrane region" description="Helical" evidence="7">
    <location>
        <begin position="81"/>
        <end position="103"/>
    </location>
</feature>
<protein>
    <submittedName>
        <fullName evidence="9">Taurine ABC transporter permease</fullName>
    </submittedName>
</protein>
<dbReference type="GO" id="GO:0005886">
    <property type="term" value="C:plasma membrane"/>
    <property type="evidence" value="ECO:0007669"/>
    <property type="project" value="UniProtKB-SubCell"/>
</dbReference>
<dbReference type="Proteomes" id="UP000076490">
    <property type="component" value="Unassembled WGS sequence"/>
</dbReference>
<dbReference type="AlphaFoldDB" id="A0A161RBP5"/>
<comment type="similarity">
    <text evidence="7">Belongs to the binding-protein-dependent transport system permease family.</text>
</comment>
<reference evidence="9 10" key="1">
    <citation type="submission" date="2016-01" db="EMBL/GenBank/DDBJ databases">
        <title>Whole genome sequencing of Bhargavaea cecembensis T14.</title>
        <authorList>
            <person name="Hong K.W."/>
        </authorList>
    </citation>
    <scope>NUCLEOTIDE SEQUENCE [LARGE SCALE GENOMIC DNA]</scope>
    <source>
        <strain evidence="9 10">T14</strain>
    </source>
</reference>
<dbReference type="SUPFAM" id="SSF161098">
    <property type="entry name" value="MetI-like"/>
    <property type="match status" value="1"/>
</dbReference>
<feature type="domain" description="ABC transmembrane type-1" evidence="8">
    <location>
        <begin position="77"/>
        <end position="257"/>
    </location>
</feature>
<evidence type="ECO:0000256" key="7">
    <source>
        <dbReference type="RuleBase" id="RU363032"/>
    </source>
</evidence>
<dbReference type="InterPro" id="IPR000515">
    <property type="entry name" value="MetI-like"/>
</dbReference>
<organism evidence="9 10">
    <name type="scientific">Bhargavaea cecembensis</name>
    <dbReference type="NCBI Taxonomy" id="394098"/>
    <lineage>
        <taxon>Bacteria</taxon>
        <taxon>Bacillati</taxon>
        <taxon>Bacillota</taxon>
        <taxon>Bacilli</taxon>
        <taxon>Bacillales</taxon>
        <taxon>Caryophanaceae</taxon>
        <taxon>Bhargavaea</taxon>
    </lineage>
</organism>
<comment type="subcellular location">
    <subcellularLocation>
        <location evidence="1 7">Cell membrane</location>
        <topology evidence="1 7">Multi-pass membrane protein</topology>
    </subcellularLocation>
</comment>
<feature type="transmembrane region" description="Helical" evidence="7">
    <location>
        <begin position="26"/>
        <end position="43"/>
    </location>
</feature>
<keyword evidence="3" id="KW-1003">Cell membrane</keyword>
<name>A0A161RBP5_9BACL</name>
<evidence type="ECO:0000313" key="10">
    <source>
        <dbReference type="Proteomes" id="UP000076490"/>
    </source>
</evidence>
<dbReference type="PROSITE" id="PS50928">
    <property type="entry name" value="ABC_TM1"/>
    <property type="match status" value="1"/>
</dbReference>
<evidence type="ECO:0000256" key="4">
    <source>
        <dbReference type="ARBA" id="ARBA00022692"/>
    </source>
</evidence>
<gene>
    <name evidence="9" type="ORF">AV656_13855</name>
</gene>
<dbReference type="RefSeq" id="WP_063183145.1">
    <property type="nucleotide sequence ID" value="NZ_LQNT01000012.1"/>
</dbReference>
<dbReference type="PANTHER" id="PTHR30151:SF0">
    <property type="entry name" value="ABC TRANSPORTER PERMEASE PROTEIN MJ0413-RELATED"/>
    <property type="match status" value="1"/>
</dbReference>
<dbReference type="CDD" id="cd06261">
    <property type="entry name" value="TM_PBP2"/>
    <property type="match status" value="1"/>
</dbReference>
<evidence type="ECO:0000259" key="8">
    <source>
        <dbReference type="PROSITE" id="PS50928"/>
    </source>
</evidence>
<evidence type="ECO:0000256" key="2">
    <source>
        <dbReference type="ARBA" id="ARBA00022448"/>
    </source>
</evidence>
<dbReference type="Gene3D" id="1.10.3720.10">
    <property type="entry name" value="MetI-like"/>
    <property type="match status" value="1"/>
</dbReference>
<comment type="caution">
    <text evidence="9">The sequence shown here is derived from an EMBL/GenBank/DDBJ whole genome shotgun (WGS) entry which is preliminary data.</text>
</comment>
<dbReference type="EMBL" id="LQNT01000012">
    <property type="protein sequence ID" value="KZE36862.1"/>
    <property type="molecule type" value="Genomic_DNA"/>
</dbReference>
<feature type="transmembrane region" description="Helical" evidence="7">
    <location>
        <begin position="240"/>
        <end position="260"/>
    </location>
</feature>
<evidence type="ECO:0000256" key="3">
    <source>
        <dbReference type="ARBA" id="ARBA00022475"/>
    </source>
</evidence>
<evidence type="ECO:0000256" key="6">
    <source>
        <dbReference type="ARBA" id="ARBA00023136"/>
    </source>
</evidence>
<accession>A0A161RBP5</accession>
<dbReference type="PANTHER" id="PTHR30151">
    <property type="entry name" value="ALKANE SULFONATE ABC TRANSPORTER-RELATED, MEMBRANE SUBUNIT"/>
    <property type="match status" value="1"/>
</dbReference>
<evidence type="ECO:0000313" key="9">
    <source>
        <dbReference type="EMBL" id="KZE36862.1"/>
    </source>
</evidence>
<keyword evidence="5 7" id="KW-1133">Transmembrane helix</keyword>
<evidence type="ECO:0000256" key="1">
    <source>
        <dbReference type="ARBA" id="ARBA00004651"/>
    </source>
</evidence>
<sequence>MALDHNPVAVERAEWKKRQMKERMKQLLTVSSPIFMLLLWEILSRTAVLDPRFFPPPTAILETFWNLAASGELLTHIGVSLYRIFGGFLLGVIPGVIIGLLMGLYSPIRHFVQPIVMAIMPIPTLALLPIIIILFGIGDFSKIVTIAGSVFFPVVINTAAGVMNIDPIHMDLAKNYGADSKDYFLKIAFPGALPVMLEGIQMGQAIALLTIVAAEMMGSVSGIGFLIWTSYKAFLLQEMYVGLILISFFGYLFSLLLRGLQRKILRWR</sequence>
<dbReference type="OrthoDB" id="9804353at2"/>
<evidence type="ECO:0000256" key="5">
    <source>
        <dbReference type="ARBA" id="ARBA00022989"/>
    </source>
</evidence>
<dbReference type="InterPro" id="IPR035906">
    <property type="entry name" value="MetI-like_sf"/>
</dbReference>
<dbReference type="GO" id="GO:0055085">
    <property type="term" value="P:transmembrane transport"/>
    <property type="evidence" value="ECO:0007669"/>
    <property type="project" value="InterPro"/>
</dbReference>
<feature type="transmembrane region" description="Helical" evidence="7">
    <location>
        <begin position="206"/>
        <end position="228"/>
    </location>
</feature>
<keyword evidence="6 7" id="KW-0472">Membrane</keyword>
<proteinExistence type="inferred from homology"/>
<keyword evidence="4 7" id="KW-0812">Transmembrane</keyword>
<keyword evidence="2 7" id="KW-0813">Transport</keyword>
<feature type="transmembrane region" description="Helical" evidence="7">
    <location>
        <begin position="143"/>
        <end position="165"/>
    </location>
</feature>
<dbReference type="Pfam" id="PF00528">
    <property type="entry name" value="BPD_transp_1"/>
    <property type="match status" value="1"/>
</dbReference>